<evidence type="ECO:0000313" key="1">
    <source>
        <dbReference type="EMBL" id="GAD28598.1"/>
    </source>
</evidence>
<accession>V5F1D0</accession>
<dbReference type="Proteomes" id="UP000030675">
    <property type="component" value="Unassembled WGS sequence"/>
</dbReference>
<dbReference type="EMBL" id="DF196808">
    <property type="protein sequence ID" value="GAD28598.1"/>
    <property type="molecule type" value="Genomic_DNA"/>
</dbReference>
<reference evidence="2" key="1">
    <citation type="submission" date="2012-12" db="EMBL/GenBank/DDBJ databases">
        <title>Genome Sequence of Photobacterium leiognathi lrivu.4.1.</title>
        <authorList>
            <person name="Urbanczyk H."/>
            <person name="Ogura Y."/>
            <person name="Hayashi T."/>
            <person name="Dunlap P.V."/>
        </authorList>
    </citation>
    <scope>NUCLEOTIDE SEQUENCE [LARGE SCALE GENOMIC DNA]</scope>
    <source>
        <strain evidence="2">lrivu.4.1</strain>
    </source>
</reference>
<dbReference type="InterPro" id="IPR005361">
    <property type="entry name" value="UPF0158"/>
</dbReference>
<evidence type="ECO:0000313" key="2">
    <source>
        <dbReference type="Proteomes" id="UP000030675"/>
    </source>
</evidence>
<name>V5F1D0_PHOLE</name>
<sequence length="68" mass="8178">MAFEFTEEHLLSHYDKVRSIFRGKGAYGSFKELLDDNGLLEDWFKFEKERNEKALREWYSLQELELSG</sequence>
<dbReference type="HOGENOM" id="CLU_2790352_0_0_6"/>
<dbReference type="Pfam" id="PF03682">
    <property type="entry name" value="UPF0158"/>
    <property type="match status" value="1"/>
</dbReference>
<proteinExistence type="predicted"/>
<protein>
    <submittedName>
        <fullName evidence="1">Uncharacterized protein</fullName>
    </submittedName>
</protein>
<organism evidence="1 2">
    <name type="scientific">Photobacterium leiognathi lrivu.4.1</name>
    <dbReference type="NCBI Taxonomy" id="1248232"/>
    <lineage>
        <taxon>Bacteria</taxon>
        <taxon>Pseudomonadati</taxon>
        <taxon>Pseudomonadota</taxon>
        <taxon>Gammaproteobacteria</taxon>
        <taxon>Vibrionales</taxon>
        <taxon>Vibrionaceae</taxon>
        <taxon>Photobacterium</taxon>
    </lineage>
</organism>
<dbReference type="AlphaFoldDB" id="V5F1D0"/>
<gene>
    <name evidence="1" type="ORF">PLEI_0240</name>
</gene>